<accession>A0ABN3HIP8</accession>
<dbReference type="PROSITE" id="PS51257">
    <property type="entry name" value="PROKAR_LIPOPROTEIN"/>
    <property type="match status" value="1"/>
</dbReference>
<name>A0ABN3HIP8_9ACTN</name>
<comment type="caution">
    <text evidence="3">The sequence shown here is derived from an EMBL/GenBank/DDBJ whole genome shotgun (WGS) entry which is preliminary data.</text>
</comment>
<reference evidence="3 4" key="1">
    <citation type="journal article" date="2019" name="Int. J. Syst. Evol. Microbiol.">
        <title>The Global Catalogue of Microorganisms (GCM) 10K type strain sequencing project: providing services to taxonomists for standard genome sequencing and annotation.</title>
        <authorList>
            <consortium name="The Broad Institute Genomics Platform"/>
            <consortium name="The Broad Institute Genome Sequencing Center for Infectious Disease"/>
            <person name="Wu L."/>
            <person name="Ma J."/>
        </authorList>
    </citation>
    <scope>NUCLEOTIDE SEQUENCE [LARGE SCALE GENOMIC DNA]</scope>
    <source>
        <strain evidence="3 4">JCM 4358</strain>
    </source>
</reference>
<evidence type="ECO:0000256" key="1">
    <source>
        <dbReference type="SAM" id="MobiDB-lite"/>
    </source>
</evidence>
<evidence type="ECO:0000313" key="3">
    <source>
        <dbReference type="EMBL" id="GAA2381331.1"/>
    </source>
</evidence>
<feature type="chain" id="PRO_5045509212" description="Lipoprotein" evidence="2">
    <location>
        <begin position="25"/>
        <end position="304"/>
    </location>
</feature>
<keyword evidence="4" id="KW-1185">Reference proteome</keyword>
<evidence type="ECO:0000256" key="2">
    <source>
        <dbReference type="SAM" id="SignalP"/>
    </source>
</evidence>
<sequence length="304" mass="31320">MRTDMTRTARLLLVLVLSAAGAGAAAGCGTAEAGRTDPAPSPRSKDRAHRVAEAWDGSRAAAQWRAGYHPVAPVVQLPAGGLRDDADRRAYATGTFDLKAPLPSTRGKSGRVTWKEGGSLTRPLVAAEQAYRTLDSNSGPGPRLTVTKAELGDMTVLTGRGPATVPAWLFTLEGYAAPLKTAAVTPSEPPAPPVAPLGQDVPTDVLAPLGGLTGVAEDGRSVTVVAHHGSCDDGPVVTALETRGSVVLSASVTGTDDGPCTSDLRGEKVTVKLDRPVGDRVVLDAFTGRPVPYTEWPGPTPGRS</sequence>
<organism evidence="3 4">
    <name type="scientific">Streptomyces coeruleofuscus</name>
    <dbReference type="NCBI Taxonomy" id="66879"/>
    <lineage>
        <taxon>Bacteria</taxon>
        <taxon>Bacillati</taxon>
        <taxon>Actinomycetota</taxon>
        <taxon>Actinomycetes</taxon>
        <taxon>Kitasatosporales</taxon>
        <taxon>Streptomycetaceae</taxon>
        <taxon>Streptomyces</taxon>
    </lineage>
</organism>
<evidence type="ECO:0000313" key="4">
    <source>
        <dbReference type="Proteomes" id="UP001499986"/>
    </source>
</evidence>
<feature type="region of interest" description="Disordered" evidence="1">
    <location>
        <begin position="27"/>
        <end position="47"/>
    </location>
</feature>
<dbReference type="Proteomes" id="UP001499986">
    <property type="component" value="Unassembled WGS sequence"/>
</dbReference>
<evidence type="ECO:0008006" key="5">
    <source>
        <dbReference type="Google" id="ProtNLM"/>
    </source>
</evidence>
<gene>
    <name evidence="3" type="ORF">GCM10010255_03730</name>
</gene>
<dbReference type="RefSeq" id="WP_086850553.1">
    <property type="nucleotide sequence ID" value="NZ_BAAASE010000001.1"/>
</dbReference>
<proteinExistence type="predicted"/>
<protein>
    <recommendedName>
        <fullName evidence="5">Lipoprotein</fullName>
    </recommendedName>
</protein>
<keyword evidence="2" id="KW-0732">Signal</keyword>
<feature type="signal peptide" evidence="2">
    <location>
        <begin position="1"/>
        <end position="24"/>
    </location>
</feature>
<dbReference type="EMBL" id="BAAASE010000001">
    <property type="protein sequence ID" value="GAA2381331.1"/>
    <property type="molecule type" value="Genomic_DNA"/>
</dbReference>